<dbReference type="STRING" id="10195.A0A3M7S9X7"/>
<keyword evidence="4" id="KW-1003">Cell membrane</keyword>
<dbReference type="InterPro" id="IPR014003">
    <property type="entry name" value="BBS5_PH"/>
</dbReference>
<dbReference type="PANTHER" id="PTHR21351:SF0">
    <property type="entry name" value="BARDET-BIEDL SYNDROME 5 PROTEIN"/>
    <property type="match status" value="1"/>
</dbReference>
<dbReference type="GO" id="GO:0034451">
    <property type="term" value="C:centriolar satellite"/>
    <property type="evidence" value="ECO:0007669"/>
    <property type="project" value="UniProtKB-SubCell"/>
</dbReference>
<dbReference type="GO" id="GO:0034464">
    <property type="term" value="C:BBSome"/>
    <property type="evidence" value="ECO:0007669"/>
    <property type="project" value="InterPro"/>
</dbReference>
<evidence type="ECO:0000256" key="7">
    <source>
        <dbReference type="ARBA" id="ARBA00023136"/>
    </source>
</evidence>
<keyword evidence="6" id="KW-0969">Cilium</keyword>
<evidence type="ECO:0000256" key="8">
    <source>
        <dbReference type="ARBA" id="ARBA00023212"/>
    </source>
</evidence>
<dbReference type="EMBL" id="REGN01001783">
    <property type="protein sequence ID" value="RNA32571.1"/>
    <property type="molecule type" value="Genomic_DNA"/>
</dbReference>
<keyword evidence="5" id="KW-0963">Cytoplasm</keyword>
<dbReference type="InterPro" id="IPR030804">
    <property type="entry name" value="BBS5/fem-3"/>
</dbReference>
<dbReference type="PANTHER" id="PTHR21351">
    <property type="entry name" value="BARDET-BIEDL SYNDROME PROTEIN 5"/>
    <property type="match status" value="1"/>
</dbReference>
<evidence type="ECO:0000256" key="4">
    <source>
        <dbReference type="ARBA" id="ARBA00022475"/>
    </source>
</evidence>
<dbReference type="PIRSF" id="PIRSF010072">
    <property type="entry name" value="DUF1448"/>
    <property type="match status" value="1"/>
</dbReference>
<dbReference type="Pfam" id="PF07289">
    <property type="entry name" value="BBL5"/>
    <property type="match status" value="1"/>
</dbReference>
<dbReference type="GO" id="GO:0060271">
    <property type="term" value="P:cilium assembly"/>
    <property type="evidence" value="ECO:0007669"/>
    <property type="project" value="TreeGrafter"/>
</dbReference>
<evidence type="ECO:0000313" key="12">
    <source>
        <dbReference type="Proteomes" id="UP000276133"/>
    </source>
</evidence>
<keyword evidence="12" id="KW-1185">Reference proteome</keyword>
<dbReference type="OrthoDB" id="10261999at2759"/>
<evidence type="ECO:0000256" key="2">
    <source>
        <dbReference type="ARBA" id="ARBA00004607"/>
    </source>
</evidence>
<evidence type="ECO:0000256" key="6">
    <source>
        <dbReference type="ARBA" id="ARBA00023069"/>
    </source>
</evidence>
<feature type="domain" description="BBSome complex member BBS5 PH" evidence="10">
    <location>
        <begin position="28"/>
        <end position="82"/>
    </location>
</feature>
<dbReference type="Proteomes" id="UP000276133">
    <property type="component" value="Unassembled WGS sequence"/>
</dbReference>
<evidence type="ECO:0000256" key="1">
    <source>
        <dbReference type="ARBA" id="ARBA00004309"/>
    </source>
</evidence>
<reference evidence="11 12" key="1">
    <citation type="journal article" date="2018" name="Sci. Rep.">
        <title>Genomic signatures of local adaptation to the degree of environmental predictability in rotifers.</title>
        <authorList>
            <person name="Franch-Gras L."/>
            <person name="Hahn C."/>
            <person name="Garcia-Roger E.M."/>
            <person name="Carmona M.J."/>
            <person name="Serra M."/>
            <person name="Gomez A."/>
        </authorList>
    </citation>
    <scope>NUCLEOTIDE SEQUENCE [LARGE SCALE GENOMIC DNA]</scope>
    <source>
        <strain evidence="11">HYR1</strain>
    </source>
</reference>
<evidence type="ECO:0000313" key="11">
    <source>
        <dbReference type="EMBL" id="RNA32571.1"/>
    </source>
</evidence>
<comment type="caution">
    <text evidence="11">The sequence shown here is derived from an EMBL/GenBank/DDBJ whole genome shotgun (WGS) entry which is preliminary data.</text>
</comment>
<dbReference type="GO" id="GO:0060170">
    <property type="term" value="C:ciliary membrane"/>
    <property type="evidence" value="ECO:0007669"/>
    <property type="project" value="UniProtKB-SubCell"/>
</dbReference>
<evidence type="ECO:0000256" key="3">
    <source>
        <dbReference type="ARBA" id="ARBA00005822"/>
    </source>
</evidence>
<comment type="subcellular location">
    <subcellularLocation>
        <location evidence="1">Cell projection</location>
        <location evidence="1">Cilium membrane</location>
    </subcellularLocation>
    <subcellularLocation>
        <location evidence="2">Cytoplasm</location>
        <location evidence="2">Cytoskeleton</location>
        <location evidence="2">Microtubule organizing center</location>
        <location evidence="2">Centrosome</location>
        <location evidence="2">Centriolar satellite</location>
    </subcellularLocation>
</comment>
<gene>
    <name evidence="11" type="ORF">BpHYR1_038697</name>
</gene>
<evidence type="ECO:0000256" key="9">
    <source>
        <dbReference type="ARBA" id="ARBA00023273"/>
    </source>
</evidence>
<protein>
    <submittedName>
        <fullName evidence="11">Bardet-Biedl syndrome 5</fullName>
    </submittedName>
</protein>
<dbReference type="GO" id="GO:0032266">
    <property type="term" value="F:phosphatidylinositol-3-phosphate binding"/>
    <property type="evidence" value="ECO:0007669"/>
    <property type="project" value="TreeGrafter"/>
</dbReference>
<dbReference type="GO" id="GO:0036064">
    <property type="term" value="C:ciliary basal body"/>
    <property type="evidence" value="ECO:0007669"/>
    <property type="project" value="TreeGrafter"/>
</dbReference>
<dbReference type="SMART" id="SM00683">
    <property type="entry name" value="DM16"/>
    <property type="match status" value="2"/>
</dbReference>
<feature type="domain" description="BBSome complex member BBS5 PH" evidence="10">
    <location>
        <begin position="158"/>
        <end position="212"/>
    </location>
</feature>
<organism evidence="11 12">
    <name type="scientific">Brachionus plicatilis</name>
    <name type="common">Marine rotifer</name>
    <name type="synonym">Brachionus muelleri</name>
    <dbReference type="NCBI Taxonomy" id="10195"/>
    <lineage>
        <taxon>Eukaryota</taxon>
        <taxon>Metazoa</taxon>
        <taxon>Spiralia</taxon>
        <taxon>Gnathifera</taxon>
        <taxon>Rotifera</taxon>
        <taxon>Eurotatoria</taxon>
        <taxon>Monogononta</taxon>
        <taxon>Pseudotrocha</taxon>
        <taxon>Ploima</taxon>
        <taxon>Brachionidae</taxon>
        <taxon>Brachionus</taxon>
    </lineage>
</organism>
<proteinExistence type="inferred from homology"/>
<keyword evidence="8" id="KW-0206">Cytoskeleton</keyword>
<keyword evidence="7" id="KW-0472">Membrane</keyword>
<keyword evidence="9" id="KW-0966">Cell projection</keyword>
<comment type="similarity">
    <text evidence="3">Belongs to the BBS5 family.</text>
</comment>
<evidence type="ECO:0000256" key="5">
    <source>
        <dbReference type="ARBA" id="ARBA00022490"/>
    </source>
</evidence>
<name>A0A3M7S9X7_BRAPC</name>
<sequence length="348" mass="39821">MSESMNVWQDREIKFDCSLGEFNCRSGEFLIDSLDSVEDTKGNSGESGRIIITNLRFIWHADENQRTNLSIGLNCILNITTKPSKTKLRGVSESLFILTKHNGVKFEFIFTYMVPGSPRMFQSILSVHKAYESSKLYREVKLRGALLNKGQLKHLPKEQLYNKINGVWNLSSDQGNLGTFYITNIRVIWHANMNENFNVSVPYLQMKGIKIRDSKFGTALVVETLPNSGNYVLGFKIDPEEKLKDVYKEISSLYKIFSSSPIFGVDFELEDKTQSIEEARLNSMVEKCDDIEIEQSQEHADAFASYYAYDQNENFTVQEPVYSQELGLAIEKLKDGYELKNLWDILSG</sequence>
<accession>A0A3M7S9X7</accession>
<dbReference type="InterPro" id="IPR006606">
    <property type="entry name" value="BBL5"/>
</dbReference>
<dbReference type="AlphaFoldDB" id="A0A3M7S9X7"/>
<evidence type="ECO:0000259" key="10">
    <source>
        <dbReference type="SMART" id="SM00683"/>
    </source>
</evidence>